<dbReference type="KEGG" id="ftj:FTUN_2188"/>
<reference evidence="2" key="1">
    <citation type="submission" date="2020-05" db="EMBL/GenBank/DDBJ databases">
        <title>Frigoriglobus tundricola gen. nov., sp. nov., a psychrotolerant cellulolytic planctomycete of the family Gemmataceae with two divergent copies of 16S rRNA gene.</title>
        <authorList>
            <person name="Kulichevskaya I.S."/>
            <person name="Ivanova A.A."/>
            <person name="Naumoff D.G."/>
            <person name="Beletsky A.V."/>
            <person name="Rijpstra W.I.C."/>
            <person name="Sinninghe Damste J.S."/>
            <person name="Mardanov A.V."/>
            <person name="Ravin N.V."/>
            <person name="Dedysh S.N."/>
        </authorList>
    </citation>
    <scope>NUCLEOTIDE SEQUENCE [LARGE SCALE GENOMIC DNA]</scope>
    <source>
        <strain evidence="2">PL17</strain>
    </source>
</reference>
<gene>
    <name evidence="1" type="ORF">FTUN_2188</name>
</gene>
<accession>A0A6M5YMU0</accession>
<dbReference type="EMBL" id="CP053452">
    <property type="protein sequence ID" value="QJW94666.1"/>
    <property type="molecule type" value="Genomic_DNA"/>
</dbReference>
<organism evidence="1 2">
    <name type="scientific">Frigoriglobus tundricola</name>
    <dbReference type="NCBI Taxonomy" id="2774151"/>
    <lineage>
        <taxon>Bacteria</taxon>
        <taxon>Pseudomonadati</taxon>
        <taxon>Planctomycetota</taxon>
        <taxon>Planctomycetia</taxon>
        <taxon>Gemmatales</taxon>
        <taxon>Gemmataceae</taxon>
        <taxon>Frigoriglobus</taxon>
    </lineage>
</organism>
<protein>
    <submittedName>
        <fullName evidence="1">Uncharacterized protein</fullName>
    </submittedName>
</protein>
<proteinExistence type="predicted"/>
<dbReference type="AlphaFoldDB" id="A0A6M5YMU0"/>
<sequence>MCFQTADTSNTKPQLHTGRQLRDIRFCGHRKWEDARMRRRDGTHSGWKRNGS</sequence>
<keyword evidence="2" id="KW-1185">Reference proteome</keyword>
<dbReference type="Proteomes" id="UP000503447">
    <property type="component" value="Chromosome"/>
</dbReference>
<evidence type="ECO:0000313" key="2">
    <source>
        <dbReference type="Proteomes" id="UP000503447"/>
    </source>
</evidence>
<name>A0A6M5YMU0_9BACT</name>
<evidence type="ECO:0000313" key="1">
    <source>
        <dbReference type="EMBL" id="QJW94666.1"/>
    </source>
</evidence>